<organism evidence="3 4">
    <name type="scientific">Glutamicibacter soli</name>
    <dbReference type="NCBI Taxonomy" id="453836"/>
    <lineage>
        <taxon>Bacteria</taxon>
        <taxon>Bacillati</taxon>
        <taxon>Actinomycetota</taxon>
        <taxon>Actinomycetes</taxon>
        <taxon>Micrococcales</taxon>
        <taxon>Micrococcaceae</taxon>
        <taxon>Glutamicibacter</taxon>
    </lineage>
</organism>
<keyword evidence="3" id="KW-0269">Exonuclease</keyword>
<keyword evidence="1" id="KW-1133">Transmembrane helix</keyword>
<keyword evidence="3" id="KW-0378">Hydrolase</keyword>
<dbReference type="Gene3D" id="3.60.10.10">
    <property type="entry name" value="Endonuclease/exonuclease/phosphatase"/>
    <property type="match status" value="1"/>
</dbReference>
<accession>A0A6L9G2B1</accession>
<protein>
    <submittedName>
        <fullName evidence="3">Endonuclease/exonuclease/phosphatase family protein</fullName>
    </submittedName>
</protein>
<dbReference type="EMBL" id="WYDN01000002">
    <property type="protein sequence ID" value="NAZ15067.1"/>
    <property type="molecule type" value="Genomic_DNA"/>
</dbReference>
<dbReference type="GO" id="GO:0004519">
    <property type="term" value="F:endonuclease activity"/>
    <property type="evidence" value="ECO:0007669"/>
    <property type="project" value="UniProtKB-KW"/>
</dbReference>
<keyword evidence="3" id="KW-0255">Endonuclease</keyword>
<evidence type="ECO:0000313" key="3">
    <source>
        <dbReference type="EMBL" id="NAZ15067.1"/>
    </source>
</evidence>
<dbReference type="InterPro" id="IPR036691">
    <property type="entry name" value="Endo/exonu/phosph_ase_sf"/>
</dbReference>
<feature type="domain" description="Endonuclease/exonuclease/phosphatase" evidence="2">
    <location>
        <begin position="120"/>
        <end position="301"/>
    </location>
</feature>
<reference evidence="3 4" key="1">
    <citation type="submission" date="2020-01" db="EMBL/GenBank/DDBJ databases">
        <title>Glutamicibacter soli M275.</title>
        <authorList>
            <person name="Meng X."/>
        </authorList>
    </citation>
    <scope>NUCLEOTIDE SEQUENCE [LARGE SCALE GENOMIC DNA]</scope>
    <source>
        <strain evidence="3 4">M275</strain>
    </source>
</reference>
<keyword evidence="1" id="KW-0812">Transmembrane</keyword>
<dbReference type="AlphaFoldDB" id="A0A6L9G2B1"/>
<evidence type="ECO:0000313" key="4">
    <source>
        <dbReference type="Proteomes" id="UP000477543"/>
    </source>
</evidence>
<evidence type="ECO:0000259" key="2">
    <source>
        <dbReference type="Pfam" id="PF03372"/>
    </source>
</evidence>
<dbReference type="SUPFAM" id="SSF56219">
    <property type="entry name" value="DNase I-like"/>
    <property type="match status" value="1"/>
</dbReference>
<dbReference type="Pfam" id="PF03372">
    <property type="entry name" value="Exo_endo_phos"/>
    <property type="match status" value="1"/>
</dbReference>
<dbReference type="InterPro" id="IPR005135">
    <property type="entry name" value="Endo/exonuclease/phosphatase"/>
</dbReference>
<feature type="transmembrane region" description="Helical" evidence="1">
    <location>
        <begin position="74"/>
        <end position="93"/>
    </location>
</feature>
<evidence type="ECO:0000256" key="1">
    <source>
        <dbReference type="SAM" id="Phobius"/>
    </source>
</evidence>
<feature type="transmembrane region" description="Helical" evidence="1">
    <location>
        <begin position="53"/>
        <end position="69"/>
    </location>
</feature>
<feature type="transmembrane region" description="Helical" evidence="1">
    <location>
        <begin position="14"/>
        <end position="33"/>
    </location>
</feature>
<proteinExistence type="predicted"/>
<keyword evidence="3" id="KW-0540">Nuclease</keyword>
<gene>
    <name evidence="3" type="ORF">GT020_03155</name>
</gene>
<comment type="caution">
    <text evidence="3">The sequence shown here is derived from an EMBL/GenBank/DDBJ whole genome shotgun (WGS) entry which is preliminary data.</text>
</comment>
<sequence length="313" mass="33236">MSKASPRRLSASRILARITVILLCLGLAVLMAFHQQIPDVAGLGLILDNLTPWLGLGIPLLLLLTIVLGGRATYVALLVPTVVWGVLFGSAALPSAPVDSQDPLVVASQNVHQDAVTSARSLAESGAEVITLQELGEGQIDLVTDALKRSHPYYYSVSTVGLWSSYPLSNPEPLDLGLGWDRALRADVDTESGPVRVYAVHAASARPTGHDERDTMLASLADYVAKDPSSKVIAAGDFNATSTDRHFAPVADQLDDVHYSAWGLAMTWPRTPFAMLGIDHVMVRGVTGTSLDRIPAGDSDHYALRASVDLAGG</sequence>
<dbReference type="GO" id="GO:0004527">
    <property type="term" value="F:exonuclease activity"/>
    <property type="evidence" value="ECO:0007669"/>
    <property type="project" value="UniProtKB-KW"/>
</dbReference>
<name>A0A6L9G2B1_9MICC</name>
<dbReference type="Proteomes" id="UP000477543">
    <property type="component" value="Unassembled WGS sequence"/>
</dbReference>
<keyword evidence="1" id="KW-0472">Membrane</keyword>
<dbReference type="RefSeq" id="WP_147407272.1">
    <property type="nucleotide sequence ID" value="NZ_CM125969.1"/>
</dbReference>